<dbReference type="PANTHER" id="PTHR31677">
    <property type="entry name" value="AP2 DOMAIN CLASS TRANSCRIPTION FACTOR"/>
    <property type="match status" value="1"/>
</dbReference>
<sequence>MCRVKAKPSATKEIRYRCVRKTKYGCNCAKIRDPWRKPYVWLGTFDTAEQAAQAYDATATSYRGNNAITNFPIPYNAANSVVEASRVAVGSSSTVVSRVPVATSIPAIVGEDRHNDFDASSVDVDDDEEDCVITSSFRKPLNIDLNFPPPPNFNDDEEIRATTLRLSLPS</sequence>
<keyword evidence="11" id="KW-1185">Reference proteome</keyword>
<evidence type="ECO:0000256" key="2">
    <source>
        <dbReference type="ARBA" id="ARBA00022745"/>
    </source>
</evidence>
<evidence type="ECO:0000256" key="6">
    <source>
        <dbReference type="ARBA" id="ARBA00023242"/>
    </source>
</evidence>
<organism evidence="8 11">
    <name type="scientific">Medicago truncatula</name>
    <name type="common">Barrel medic</name>
    <name type="synonym">Medicago tribuloides</name>
    <dbReference type="NCBI Taxonomy" id="3880"/>
    <lineage>
        <taxon>Eukaryota</taxon>
        <taxon>Viridiplantae</taxon>
        <taxon>Streptophyta</taxon>
        <taxon>Embryophyta</taxon>
        <taxon>Tracheophyta</taxon>
        <taxon>Spermatophyta</taxon>
        <taxon>Magnoliopsida</taxon>
        <taxon>eudicotyledons</taxon>
        <taxon>Gunneridae</taxon>
        <taxon>Pentapetalae</taxon>
        <taxon>rosids</taxon>
        <taxon>fabids</taxon>
        <taxon>Fabales</taxon>
        <taxon>Fabaceae</taxon>
        <taxon>Papilionoideae</taxon>
        <taxon>50 kb inversion clade</taxon>
        <taxon>NPAAA clade</taxon>
        <taxon>Hologalegina</taxon>
        <taxon>IRL clade</taxon>
        <taxon>Trifolieae</taxon>
        <taxon>Medicago</taxon>
    </lineage>
</organism>
<reference evidence="8 11" key="1">
    <citation type="journal article" date="2011" name="Nature">
        <title>The Medicago genome provides insight into the evolution of rhizobial symbioses.</title>
        <authorList>
            <person name="Young N.D."/>
            <person name="Debelle F."/>
            <person name="Oldroyd G.E."/>
            <person name="Geurts R."/>
            <person name="Cannon S.B."/>
            <person name="Udvardi M.K."/>
            <person name="Benedito V.A."/>
            <person name="Mayer K.F."/>
            <person name="Gouzy J."/>
            <person name="Schoof H."/>
            <person name="Van de Peer Y."/>
            <person name="Proost S."/>
            <person name="Cook D.R."/>
            <person name="Meyers B.C."/>
            <person name="Spannagl M."/>
            <person name="Cheung F."/>
            <person name="De Mita S."/>
            <person name="Krishnakumar V."/>
            <person name="Gundlach H."/>
            <person name="Zhou S."/>
            <person name="Mudge J."/>
            <person name="Bharti A.K."/>
            <person name="Murray J.D."/>
            <person name="Naoumkina M.A."/>
            <person name="Rosen B."/>
            <person name="Silverstein K.A."/>
            <person name="Tang H."/>
            <person name="Rombauts S."/>
            <person name="Zhao P.X."/>
            <person name="Zhou P."/>
            <person name="Barbe V."/>
            <person name="Bardou P."/>
            <person name="Bechner M."/>
            <person name="Bellec A."/>
            <person name="Berger A."/>
            <person name="Berges H."/>
            <person name="Bidwell S."/>
            <person name="Bisseling T."/>
            <person name="Choisne N."/>
            <person name="Couloux A."/>
            <person name="Denny R."/>
            <person name="Deshpande S."/>
            <person name="Dai X."/>
            <person name="Doyle J.J."/>
            <person name="Dudez A.M."/>
            <person name="Farmer A.D."/>
            <person name="Fouteau S."/>
            <person name="Franken C."/>
            <person name="Gibelin C."/>
            <person name="Gish J."/>
            <person name="Goldstein S."/>
            <person name="Gonzalez A.J."/>
            <person name="Green P.J."/>
            <person name="Hallab A."/>
            <person name="Hartog M."/>
            <person name="Hua A."/>
            <person name="Humphray S.J."/>
            <person name="Jeong D.H."/>
            <person name="Jing Y."/>
            <person name="Jocker A."/>
            <person name="Kenton S.M."/>
            <person name="Kim D.J."/>
            <person name="Klee K."/>
            <person name="Lai H."/>
            <person name="Lang C."/>
            <person name="Lin S."/>
            <person name="Macmil S.L."/>
            <person name="Magdelenat G."/>
            <person name="Matthews L."/>
            <person name="McCorrison J."/>
            <person name="Monaghan E.L."/>
            <person name="Mun J.H."/>
            <person name="Najar F.Z."/>
            <person name="Nicholson C."/>
            <person name="Noirot C."/>
            <person name="O'Bleness M."/>
            <person name="Paule C.R."/>
            <person name="Poulain J."/>
            <person name="Prion F."/>
            <person name="Qin B."/>
            <person name="Qu C."/>
            <person name="Retzel E.F."/>
            <person name="Riddle C."/>
            <person name="Sallet E."/>
            <person name="Samain S."/>
            <person name="Samson N."/>
            <person name="Sanders I."/>
            <person name="Saurat O."/>
            <person name="Scarpelli C."/>
            <person name="Schiex T."/>
            <person name="Segurens B."/>
            <person name="Severin A.J."/>
            <person name="Sherrier D.J."/>
            <person name="Shi R."/>
            <person name="Sims S."/>
            <person name="Singer S.R."/>
            <person name="Sinharoy S."/>
            <person name="Sterck L."/>
            <person name="Viollet A."/>
            <person name="Wang B.B."/>
            <person name="Wang K."/>
            <person name="Wang M."/>
            <person name="Wang X."/>
            <person name="Warfsmann J."/>
            <person name="Weissenbach J."/>
            <person name="White D.D."/>
            <person name="White J.D."/>
            <person name="Wiley G.B."/>
            <person name="Wincker P."/>
            <person name="Xing Y."/>
            <person name="Yang L."/>
            <person name="Yao Z."/>
            <person name="Ying F."/>
            <person name="Zhai J."/>
            <person name="Zhou L."/>
            <person name="Zuber A."/>
            <person name="Denarie J."/>
            <person name="Dixon R.A."/>
            <person name="May G.D."/>
            <person name="Schwartz D.C."/>
            <person name="Rogers J."/>
            <person name="Quetier F."/>
            <person name="Town C.D."/>
            <person name="Roe B.A."/>
        </authorList>
    </citation>
    <scope>NUCLEOTIDE SEQUENCE [LARGE SCALE GENOMIC DNA]</scope>
    <source>
        <strain evidence="8">A17</strain>
        <strain evidence="10 11">cv. Jemalong A17</strain>
    </source>
</reference>
<evidence type="ECO:0000313" key="11">
    <source>
        <dbReference type="Proteomes" id="UP000002051"/>
    </source>
</evidence>
<dbReference type="SUPFAM" id="SSF54171">
    <property type="entry name" value="DNA-binding domain"/>
    <property type="match status" value="1"/>
</dbReference>
<dbReference type="CDD" id="cd00018">
    <property type="entry name" value="AP2"/>
    <property type="match status" value="1"/>
</dbReference>
<evidence type="ECO:0000313" key="9">
    <source>
        <dbReference type="EMBL" id="RHN57298.1"/>
    </source>
</evidence>
<dbReference type="InterPro" id="IPR016177">
    <property type="entry name" value="DNA-bd_dom_sf"/>
</dbReference>
<dbReference type="PANTHER" id="PTHR31677:SF231">
    <property type="entry name" value="ETHYLENE-RESPONSIVE TRANSCRIPTION FACTOR 4"/>
    <property type="match status" value="1"/>
</dbReference>
<feature type="domain" description="AP2/ERF" evidence="7">
    <location>
        <begin position="15"/>
        <end position="72"/>
    </location>
</feature>
<dbReference type="KEGG" id="mtr:25494912"/>
<keyword evidence="5" id="KW-0804">Transcription</keyword>
<keyword evidence="6" id="KW-0539">Nucleus</keyword>
<dbReference type="STRING" id="3880.A0A072UFW7"/>
<dbReference type="EMBL" id="CM001221">
    <property type="protein sequence ID" value="KEH28311.1"/>
    <property type="molecule type" value="Genomic_DNA"/>
</dbReference>
<dbReference type="Gene3D" id="3.30.730.10">
    <property type="entry name" value="AP2/ERF domain"/>
    <property type="match status" value="1"/>
</dbReference>
<evidence type="ECO:0000259" key="7">
    <source>
        <dbReference type="PROSITE" id="PS51032"/>
    </source>
</evidence>
<dbReference type="AlphaFoldDB" id="A0A072UFW7"/>
<evidence type="ECO:0000256" key="5">
    <source>
        <dbReference type="ARBA" id="ARBA00023163"/>
    </source>
</evidence>
<dbReference type="GO" id="GO:0009873">
    <property type="term" value="P:ethylene-activated signaling pathway"/>
    <property type="evidence" value="ECO:0007669"/>
    <property type="project" value="UniProtKB-KW"/>
</dbReference>
<keyword evidence="2" id="KW-0936">Ethylene signaling pathway</keyword>
<proteinExistence type="predicted"/>
<evidence type="ECO:0000313" key="10">
    <source>
        <dbReference type="EnsemblPlants" id="KEH28311"/>
    </source>
</evidence>
<dbReference type="EMBL" id="PSQE01000005">
    <property type="protein sequence ID" value="RHN57298.1"/>
    <property type="molecule type" value="Genomic_DNA"/>
</dbReference>
<comment type="subcellular location">
    <subcellularLocation>
        <location evidence="1">Nucleus</location>
    </subcellularLocation>
</comment>
<reference evidence="10" key="3">
    <citation type="submission" date="2015-04" db="UniProtKB">
        <authorList>
            <consortium name="EnsemblPlants"/>
        </authorList>
    </citation>
    <scope>IDENTIFICATION</scope>
    <source>
        <strain evidence="10">cv. Jemalong A17</strain>
    </source>
</reference>
<accession>A0A072UFW7</accession>
<reference evidence="8 11" key="2">
    <citation type="journal article" date="2014" name="BMC Genomics">
        <title>An improved genome release (version Mt4.0) for the model legume Medicago truncatula.</title>
        <authorList>
            <person name="Tang H."/>
            <person name="Krishnakumar V."/>
            <person name="Bidwell S."/>
            <person name="Rosen B."/>
            <person name="Chan A."/>
            <person name="Zhou S."/>
            <person name="Gentzbittel L."/>
            <person name="Childs K.L."/>
            <person name="Yandell M."/>
            <person name="Gundlach H."/>
            <person name="Mayer K.F."/>
            <person name="Schwartz D.C."/>
            <person name="Town C.D."/>
        </authorList>
    </citation>
    <scope>GENOME REANNOTATION</scope>
    <source>
        <strain evidence="8">A17</strain>
        <strain evidence="10 11">cv. Jemalong A17</strain>
    </source>
</reference>
<keyword evidence="4" id="KW-0238">DNA-binding</keyword>
<evidence type="ECO:0000256" key="1">
    <source>
        <dbReference type="ARBA" id="ARBA00004123"/>
    </source>
</evidence>
<dbReference type="GO" id="GO:0005634">
    <property type="term" value="C:nucleus"/>
    <property type="evidence" value="ECO:0000318"/>
    <property type="project" value="GO_Central"/>
</dbReference>
<evidence type="ECO:0000256" key="3">
    <source>
        <dbReference type="ARBA" id="ARBA00023015"/>
    </source>
</evidence>
<dbReference type="InterPro" id="IPR001471">
    <property type="entry name" value="AP2/ERF_dom"/>
</dbReference>
<dbReference type="PROSITE" id="PS51032">
    <property type="entry name" value="AP2_ERF"/>
    <property type="match status" value="1"/>
</dbReference>
<dbReference type="GO" id="GO:0000976">
    <property type="term" value="F:transcription cis-regulatory region binding"/>
    <property type="evidence" value="ECO:0000318"/>
    <property type="project" value="GO_Central"/>
</dbReference>
<dbReference type="Gramene" id="rna32821">
    <property type="protein sequence ID" value="RHN57298.1"/>
    <property type="gene ID" value="gene32821"/>
</dbReference>
<protein>
    <submittedName>
        <fullName evidence="8">AP2 domain class transcription factor</fullName>
    </submittedName>
    <submittedName>
        <fullName evidence="9">Putative transcription factor AP2-EREBP family</fullName>
    </submittedName>
</protein>
<dbReference type="Proteomes" id="UP000265566">
    <property type="component" value="Chromosome 5"/>
</dbReference>
<dbReference type="InterPro" id="IPR036955">
    <property type="entry name" value="AP2/ERF_dom_sf"/>
</dbReference>
<reference evidence="9" key="4">
    <citation type="journal article" date="2018" name="Nat. Plants">
        <title>Whole-genome landscape of Medicago truncatula symbiotic genes.</title>
        <authorList>
            <person name="Pecrix Y."/>
            <person name="Gamas P."/>
            <person name="Carrere S."/>
        </authorList>
    </citation>
    <scope>NUCLEOTIDE SEQUENCE</scope>
    <source>
        <tissue evidence="9">Leaves</tissue>
    </source>
</reference>
<dbReference type="EnsemblPlants" id="KEH28311">
    <property type="protein sequence ID" value="KEH28311"/>
    <property type="gene ID" value="MTR_5g085125"/>
</dbReference>
<name>A0A072UFW7_MEDTR</name>
<evidence type="ECO:0000256" key="4">
    <source>
        <dbReference type="ARBA" id="ARBA00023125"/>
    </source>
</evidence>
<dbReference type="HOGENOM" id="CLU_042594_5_3_1"/>
<dbReference type="OrthoDB" id="2091371at2759"/>
<dbReference type="Proteomes" id="UP000002051">
    <property type="component" value="Chromosome 5"/>
</dbReference>
<keyword evidence="3" id="KW-0805">Transcription regulation</keyword>
<gene>
    <name evidence="10" type="primary">25494912</name>
    <name evidence="8" type="ordered locus">MTR_5g085125</name>
    <name evidence="9" type="ORF">MtrunA17_Chr5g0438841</name>
</gene>
<dbReference type="GO" id="GO:0003700">
    <property type="term" value="F:DNA-binding transcription factor activity"/>
    <property type="evidence" value="ECO:0000318"/>
    <property type="project" value="GO_Central"/>
</dbReference>
<evidence type="ECO:0000313" key="8">
    <source>
        <dbReference type="EMBL" id="KEH28311.1"/>
    </source>
</evidence>
<dbReference type="SMART" id="SM00380">
    <property type="entry name" value="AP2"/>
    <property type="match status" value="1"/>
</dbReference>